<evidence type="ECO:0000313" key="2">
    <source>
        <dbReference type="EMBL" id="EKM81355.1"/>
    </source>
</evidence>
<keyword evidence="3" id="KW-1185">Reference proteome</keyword>
<dbReference type="eggNOG" id="ENOG502QY89">
    <property type="taxonomic scope" value="Eukaryota"/>
</dbReference>
<accession>K5Y0Q2</accession>
<organism evidence="2 3">
    <name type="scientific">Agaricus bisporus var. burnettii (strain JB137-S8 / ATCC MYA-4627 / FGSC 10392)</name>
    <name type="common">White button mushroom</name>
    <dbReference type="NCBI Taxonomy" id="597362"/>
    <lineage>
        <taxon>Eukaryota</taxon>
        <taxon>Fungi</taxon>
        <taxon>Dikarya</taxon>
        <taxon>Basidiomycota</taxon>
        <taxon>Agaricomycotina</taxon>
        <taxon>Agaricomycetes</taxon>
        <taxon>Agaricomycetidae</taxon>
        <taxon>Agaricales</taxon>
        <taxon>Agaricineae</taxon>
        <taxon>Agaricaceae</taxon>
        <taxon>Agaricus</taxon>
    </lineage>
</organism>
<dbReference type="EMBL" id="JH971388">
    <property type="protein sequence ID" value="EKM81355.1"/>
    <property type="molecule type" value="Genomic_DNA"/>
</dbReference>
<dbReference type="GeneID" id="18832391"/>
<dbReference type="OMA" id="SAWEVED"/>
<feature type="coiled-coil region" evidence="1">
    <location>
        <begin position="34"/>
        <end position="68"/>
    </location>
</feature>
<name>K5Y0Q2_AGABU</name>
<dbReference type="AlphaFoldDB" id="K5Y0Q2"/>
<keyword evidence="1" id="KW-0175">Coiled coil</keyword>
<dbReference type="OrthoDB" id="3222645at2759"/>
<gene>
    <name evidence="2" type="ORF">AGABI1DRAFT_91072</name>
</gene>
<dbReference type="InParanoid" id="K5Y0Q2"/>
<protein>
    <submittedName>
        <fullName evidence="2">Uncharacterized protein</fullName>
    </submittedName>
</protein>
<proteinExistence type="predicted"/>
<dbReference type="Proteomes" id="UP000008493">
    <property type="component" value="Unassembled WGS sequence"/>
</dbReference>
<reference evidence="3" key="1">
    <citation type="journal article" date="2012" name="Proc. Natl. Acad. Sci. U.S.A.">
        <title>Genome sequence of the button mushroom Agaricus bisporus reveals mechanisms governing adaptation to a humic-rich ecological niche.</title>
        <authorList>
            <person name="Morin E."/>
            <person name="Kohler A."/>
            <person name="Baker A.R."/>
            <person name="Foulongne-Oriol M."/>
            <person name="Lombard V."/>
            <person name="Nagy L.G."/>
            <person name="Ohm R.A."/>
            <person name="Patyshakuliyeva A."/>
            <person name="Brun A."/>
            <person name="Aerts A.L."/>
            <person name="Bailey A.M."/>
            <person name="Billette C."/>
            <person name="Coutinho P.M."/>
            <person name="Deakin G."/>
            <person name="Doddapaneni H."/>
            <person name="Floudas D."/>
            <person name="Grimwood J."/>
            <person name="Hilden K."/>
            <person name="Kuees U."/>
            <person name="LaButti K.M."/>
            <person name="Lapidus A."/>
            <person name="Lindquist E.A."/>
            <person name="Lucas S.M."/>
            <person name="Murat C."/>
            <person name="Riley R.W."/>
            <person name="Salamov A.A."/>
            <person name="Schmutz J."/>
            <person name="Subramanian V."/>
            <person name="Woesten H.A.B."/>
            <person name="Xu J."/>
            <person name="Eastwood D.C."/>
            <person name="Foster G.D."/>
            <person name="Sonnenberg A.S."/>
            <person name="Cullen D."/>
            <person name="de Vries R.P."/>
            <person name="Lundell T."/>
            <person name="Hibbett D.S."/>
            <person name="Henrissat B."/>
            <person name="Burton K.S."/>
            <person name="Kerrigan R.W."/>
            <person name="Challen M.P."/>
            <person name="Grigoriev I.V."/>
            <person name="Martin F."/>
        </authorList>
    </citation>
    <scope>NUCLEOTIDE SEQUENCE [LARGE SCALE GENOMIC DNA]</scope>
    <source>
        <strain evidence="3">JB137-S8 / ATCC MYA-4627 / FGSC 10392</strain>
    </source>
</reference>
<evidence type="ECO:0000313" key="3">
    <source>
        <dbReference type="Proteomes" id="UP000008493"/>
    </source>
</evidence>
<dbReference type="RefSeq" id="XP_007328790.1">
    <property type="nucleotide sequence ID" value="XM_007328728.1"/>
</dbReference>
<sequence>MQHAADRVDLCRPTVRSFVKCNDSLSDDIPDAMLAELESDVQDLRNARKELDARYSEIQFEIRAAKDRLYERDLRREELKGITEELNIAQRFLSTADGLSQTEVVLAMESLNEEIFQLTSIVADQFSVEERILPDSRFQKKILERSPLLKMMDPYFEIIMSIALDDPLAIQIGWQAILVQVCSNIISAWEVEDLFCGTEELHNTLQNMYEGIQSERRWRSMIYGATNDISSEVQDTILLCIVGILVDLPHFCGYIFTQEVYDKIHISFRERIHPLFDKCLQVRKMVGKDITSTDIRPYFFEPGRKYDSDLPADLEHEDEKEGSLKDHDEFIACSISLGLCCVLNSRGDNQSKESIMKPKATSSVVY</sequence>
<dbReference type="HOGENOM" id="CLU_031481_2_0_1"/>
<evidence type="ECO:0000256" key="1">
    <source>
        <dbReference type="SAM" id="Coils"/>
    </source>
</evidence>
<dbReference type="KEGG" id="abp:AGABI1DRAFT91072"/>